<dbReference type="GO" id="GO:0043565">
    <property type="term" value="F:sequence-specific DNA binding"/>
    <property type="evidence" value="ECO:0007669"/>
    <property type="project" value="InterPro"/>
</dbReference>
<reference evidence="5 6" key="1">
    <citation type="submission" date="2019-03" db="EMBL/GenBank/DDBJ databases">
        <title>Bradyrhizobium diversity isolated from nodules of Chamaecrista fasciculata.</title>
        <authorList>
            <person name="Klepa M.S."/>
            <person name="Urquiaga M.O."/>
            <person name="Hungria M."/>
            <person name="Delamuta J.R."/>
        </authorList>
    </citation>
    <scope>NUCLEOTIDE SEQUENCE [LARGE SCALE GENOMIC DNA]</scope>
    <source>
        <strain evidence="5 6">CNPSo 3448</strain>
    </source>
</reference>
<evidence type="ECO:0000256" key="2">
    <source>
        <dbReference type="ARBA" id="ARBA00023125"/>
    </source>
</evidence>
<evidence type="ECO:0000313" key="6">
    <source>
        <dbReference type="Proteomes" id="UP000297966"/>
    </source>
</evidence>
<dbReference type="Proteomes" id="UP000297966">
    <property type="component" value="Unassembled WGS sequence"/>
</dbReference>
<dbReference type="InterPro" id="IPR020449">
    <property type="entry name" value="Tscrpt_reg_AraC-type_HTH"/>
</dbReference>
<evidence type="ECO:0000259" key="4">
    <source>
        <dbReference type="PROSITE" id="PS01124"/>
    </source>
</evidence>
<dbReference type="SMART" id="SM00342">
    <property type="entry name" value="HTH_ARAC"/>
    <property type="match status" value="1"/>
</dbReference>
<keyword evidence="3" id="KW-0804">Transcription</keyword>
<dbReference type="SUPFAM" id="SSF46689">
    <property type="entry name" value="Homeodomain-like"/>
    <property type="match status" value="1"/>
</dbReference>
<dbReference type="PRINTS" id="PR00032">
    <property type="entry name" value="HTHARAC"/>
</dbReference>
<dbReference type="Gene3D" id="1.10.10.60">
    <property type="entry name" value="Homeodomain-like"/>
    <property type="match status" value="1"/>
</dbReference>
<dbReference type="Pfam" id="PF12833">
    <property type="entry name" value="HTH_18"/>
    <property type="match status" value="1"/>
</dbReference>
<keyword evidence="6" id="KW-1185">Reference proteome</keyword>
<dbReference type="InterPro" id="IPR018060">
    <property type="entry name" value="HTH_AraC"/>
</dbReference>
<keyword evidence="1" id="KW-0805">Transcription regulation</keyword>
<dbReference type="InterPro" id="IPR009057">
    <property type="entry name" value="Homeodomain-like_sf"/>
</dbReference>
<dbReference type="InterPro" id="IPR050204">
    <property type="entry name" value="AraC_XylS_family_regulators"/>
</dbReference>
<evidence type="ECO:0000256" key="3">
    <source>
        <dbReference type="ARBA" id="ARBA00023163"/>
    </source>
</evidence>
<protein>
    <submittedName>
        <fullName evidence="5">Helix-turn-helix domain-containing protein</fullName>
    </submittedName>
</protein>
<comment type="caution">
    <text evidence="5">The sequence shown here is derived from an EMBL/GenBank/DDBJ whole genome shotgun (WGS) entry which is preliminary data.</text>
</comment>
<evidence type="ECO:0000256" key="1">
    <source>
        <dbReference type="ARBA" id="ARBA00023015"/>
    </source>
</evidence>
<dbReference type="PROSITE" id="PS01124">
    <property type="entry name" value="HTH_ARAC_FAMILY_2"/>
    <property type="match status" value="1"/>
</dbReference>
<dbReference type="EMBL" id="SPQT01000001">
    <property type="protein sequence ID" value="TFV51354.1"/>
    <property type="molecule type" value="Genomic_DNA"/>
</dbReference>
<dbReference type="Pfam" id="PF14525">
    <property type="entry name" value="AraC_binding_2"/>
    <property type="match status" value="1"/>
</dbReference>
<proteinExistence type="predicted"/>
<feature type="domain" description="HTH araC/xylS-type" evidence="4">
    <location>
        <begin position="142"/>
        <end position="243"/>
    </location>
</feature>
<dbReference type="PANTHER" id="PTHR46796:SF6">
    <property type="entry name" value="ARAC SUBFAMILY"/>
    <property type="match status" value="1"/>
</dbReference>
<dbReference type="AlphaFoldDB" id="A0A4Y9M7Z9"/>
<dbReference type="InterPro" id="IPR035418">
    <property type="entry name" value="AraC-bd_2"/>
</dbReference>
<name>A0A4Y9M7Z9_9BRAD</name>
<dbReference type="RefSeq" id="WP_135173096.1">
    <property type="nucleotide sequence ID" value="NZ_SPQT01000001.1"/>
</dbReference>
<organism evidence="5 6">
    <name type="scientific">Bradyrhizobium niftali</name>
    <dbReference type="NCBI Taxonomy" id="2560055"/>
    <lineage>
        <taxon>Bacteria</taxon>
        <taxon>Pseudomonadati</taxon>
        <taxon>Pseudomonadota</taxon>
        <taxon>Alphaproteobacteria</taxon>
        <taxon>Hyphomicrobiales</taxon>
        <taxon>Nitrobacteraceae</taxon>
        <taxon>Bradyrhizobium</taxon>
    </lineage>
</organism>
<dbReference type="OrthoDB" id="4601794at2"/>
<gene>
    <name evidence="5" type="ORF">E4K65_04620</name>
</gene>
<dbReference type="PANTHER" id="PTHR46796">
    <property type="entry name" value="HTH-TYPE TRANSCRIPTIONAL ACTIVATOR RHAS-RELATED"/>
    <property type="match status" value="1"/>
</dbReference>
<dbReference type="GO" id="GO:0003700">
    <property type="term" value="F:DNA-binding transcription factor activity"/>
    <property type="evidence" value="ECO:0007669"/>
    <property type="project" value="InterPro"/>
</dbReference>
<evidence type="ECO:0000313" key="5">
    <source>
        <dbReference type="EMBL" id="TFV51354.1"/>
    </source>
</evidence>
<sequence>MAVDKGQLVVGVTTSRWGASQLGRSLDLHPGDWSLLSNSDVSEIMIPEACRFLAFSIPRTAIKSLVPDIGATFARRIPASSPALQMLVRYLELARRDNVVTTPELATAFADHVCDLLALALGPTRDAAEQARTRGLPAARLQAIKDDIAANLRWPELSVHTIAARHGLSVRYVQQIFEESGLTFTAYLIEQRLAAAYKALRRRAPVDLPVSTIAFDCGFANVAHFNRLFHRRFGCTPSDVRNAARTLRTDRD</sequence>
<accession>A0A4Y9M7Z9</accession>
<keyword evidence="2" id="KW-0238">DNA-binding</keyword>